<dbReference type="Proteomes" id="UP001296943">
    <property type="component" value="Unassembled WGS sequence"/>
</dbReference>
<keyword evidence="2" id="KW-1185">Reference proteome</keyword>
<sequence>MAVGGVSLNNAEEYLRTGWDALGLGGSLINQQLVSEQKFDEMEEKAKQFIELRNQLKE</sequence>
<protein>
    <submittedName>
        <fullName evidence="1">2-keto-3-deoxy-6-phosphogluconate aldolase</fullName>
    </submittedName>
</protein>
<dbReference type="EMBL" id="JAFBDR010000003">
    <property type="protein sequence ID" value="MBM7570326.1"/>
    <property type="molecule type" value="Genomic_DNA"/>
</dbReference>
<gene>
    <name evidence="1" type="ORF">JOC48_000804</name>
</gene>
<evidence type="ECO:0000313" key="2">
    <source>
        <dbReference type="Proteomes" id="UP001296943"/>
    </source>
</evidence>
<name>A0ABS2MWQ6_9BACI</name>
<comment type="caution">
    <text evidence="1">The sequence shown here is derived from an EMBL/GenBank/DDBJ whole genome shotgun (WGS) entry which is preliminary data.</text>
</comment>
<dbReference type="Gene3D" id="3.20.20.70">
    <property type="entry name" value="Aldolase class I"/>
    <property type="match status" value="1"/>
</dbReference>
<accession>A0ABS2MWQ6</accession>
<proteinExistence type="predicted"/>
<reference evidence="1 2" key="1">
    <citation type="submission" date="2021-01" db="EMBL/GenBank/DDBJ databases">
        <title>Genomic Encyclopedia of Type Strains, Phase IV (KMG-IV): sequencing the most valuable type-strain genomes for metagenomic binning, comparative biology and taxonomic classification.</title>
        <authorList>
            <person name="Goeker M."/>
        </authorList>
    </citation>
    <scope>NUCLEOTIDE SEQUENCE [LARGE SCALE GENOMIC DNA]</scope>
    <source>
        <strain evidence="1 2">DSM 23711</strain>
    </source>
</reference>
<organism evidence="1 2">
    <name type="scientific">Aquibacillus albus</name>
    <dbReference type="NCBI Taxonomy" id="1168171"/>
    <lineage>
        <taxon>Bacteria</taxon>
        <taxon>Bacillati</taxon>
        <taxon>Bacillota</taxon>
        <taxon>Bacilli</taxon>
        <taxon>Bacillales</taxon>
        <taxon>Bacillaceae</taxon>
        <taxon>Aquibacillus</taxon>
    </lineage>
</organism>
<dbReference type="InterPro" id="IPR013785">
    <property type="entry name" value="Aldolase_TIM"/>
</dbReference>
<evidence type="ECO:0000313" key="1">
    <source>
        <dbReference type="EMBL" id="MBM7570326.1"/>
    </source>
</evidence>
<dbReference type="RefSeq" id="WP_204497756.1">
    <property type="nucleotide sequence ID" value="NZ_JAFBDR010000003.1"/>
</dbReference>
<dbReference type="SUPFAM" id="SSF51569">
    <property type="entry name" value="Aldolase"/>
    <property type="match status" value="1"/>
</dbReference>